<feature type="transmembrane region" description="Helical" evidence="1">
    <location>
        <begin position="179"/>
        <end position="201"/>
    </location>
</feature>
<evidence type="ECO:0000313" key="7">
    <source>
        <dbReference type="Proteomes" id="UP000294726"/>
    </source>
</evidence>
<evidence type="ECO:0000313" key="4">
    <source>
        <dbReference type="EMBL" id="OIM22117.1"/>
    </source>
</evidence>
<reference evidence="3" key="3">
    <citation type="submission" date="2019-10" db="EMBL/GenBank/DDBJ databases">
        <title>Malate fermentation in French cider.</title>
        <authorList>
            <person name="Cousin F.J."/>
            <person name="Medina Fernandez S."/>
            <person name="Misery B."/>
            <person name="Laplace J.-M."/>
            <person name="Cretenet M."/>
        </authorList>
    </citation>
    <scope>NUCLEOTIDE SEQUENCE</scope>
    <source>
        <strain evidence="3">UCMA15129</strain>
    </source>
</reference>
<dbReference type="Proteomes" id="UP000181728">
    <property type="component" value="Unassembled WGS sequence"/>
</dbReference>
<reference evidence="4 6" key="1">
    <citation type="journal article" date="2016" name="BMC Genomics">
        <title>Consensus pan-genome assembly of the specialised wine bacterium Oenococcus oeni.</title>
        <authorList>
            <person name="Sternes P.R."/>
            <person name="Borneman A.R."/>
        </authorList>
    </citation>
    <scope>NUCLEOTIDE SEQUENCE [LARGE SCALE GENOMIC DNA]</scope>
    <source>
        <strain evidence="4 6">AWRIB661</strain>
    </source>
</reference>
<dbReference type="InterPro" id="IPR036938">
    <property type="entry name" value="PAP2/HPO_sf"/>
</dbReference>
<feature type="transmembrane region" description="Helical" evidence="1">
    <location>
        <begin position="12"/>
        <end position="36"/>
    </location>
</feature>
<dbReference type="EMBL" id="LR031358">
    <property type="protein sequence ID" value="VDB97120.1"/>
    <property type="molecule type" value="Genomic_DNA"/>
</dbReference>
<accession>A0A6H3GRH1</accession>
<dbReference type="EMBL" id="WERV01000003">
    <property type="protein sequence ID" value="MDV7714974.1"/>
    <property type="molecule type" value="Genomic_DNA"/>
</dbReference>
<dbReference type="Gene3D" id="1.20.144.10">
    <property type="entry name" value="Phosphatidic acid phosphatase type 2/haloperoxidase"/>
    <property type="match status" value="1"/>
</dbReference>
<dbReference type="GO" id="GO:0050380">
    <property type="term" value="F:undecaprenyl-diphosphatase activity"/>
    <property type="evidence" value="ECO:0007669"/>
    <property type="project" value="UniProtKB-EC"/>
</dbReference>
<evidence type="ECO:0000259" key="2">
    <source>
        <dbReference type="SMART" id="SM00014"/>
    </source>
</evidence>
<keyword evidence="5" id="KW-0378">Hydrolase</keyword>
<feature type="transmembrane region" description="Helical" evidence="1">
    <location>
        <begin position="130"/>
        <end position="148"/>
    </location>
</feature>
<dbReference type="AlphaFoldDB" id="A0A6H3GRH1"/>
<protein>
    <submittedName>
        <fullName evidence="3">Phosphatase PAP2 family protein</fullName>
    </submittedName>
    <submittedName>
        <fullName evidence="4">Phospholipid phosphatase</fullName>
    </submittedName>
    <submittedName>
        <fullName evidence="5">Undecaprenyl-diphosphatase</fullName>
        <ecNumber evidence="5">3.6.1.27</ecNumber>
    </submittedName>
</protein>
<dbReference type="RefSeq" id="WP_002816673.1">
    <property type="nucleotide sequence ID" value="NZ_CP038451.1"/>
</dbReference>
<gene>
    <name evidence="4" type="ORF">ATX59_00765</name>
    <name evidence="3" type="ORF">GA838_04215</name>
    <name evidence="5" type="ORF">OENI_0146</name>
</gene>
<feature type="transmembrane region" description="Helical" evidence="1">
    <location>
        <begin position="56"/>
        <end position="82"/>
    </location>
</feature>
<dbReference type="Proteomes" id="UP001281024">
    <property type="component" value="Unassembled WGS sequence"/>
</dbReference>
<keyword evidence="1" id="KW-0472">Membrane</keyword>
<feature type="domain" description="Phosphatidic acid phosphatase type 2/haloperoxidase" evidence="2">
    <location>
        <begin position="89"/>
        <end position="198"/>
    </location>
</feature>
<proteinExistence type="predicted"/>
<reference evidence="5 7" key="2">
    <citation type="submission" date="2018-08" db="EMBL/GenBank/DDBJ databases">
        <authorList>
            <person name="Lorentzen P. G. S. M."/>
        </authorList>
    </citation>
    <scope>NUCLEOTIDE SEQUENCE [LARGE SCALE GENOMIC DNA]</scope>
    <source>
        <strain evidence="5 7">CRBO_1381</strain>
    </source>
</reference>
<evidence type="ECO:0000256" key="1">
    <source>
        <dbReference type="SAM" id="Phobius"/>
    </source>
</evidence>
<evidence type="ECO:0000313" key="5">
    <source>
        <dbReference type="EMBL" id="VDB97120.1"/>
    </source>
</evidence>
<dbReference type="SUPFAM" id="SSF48317">
    <property type="entry name" value="Acid phosphatase/Vanadium-dependent haloperoxidase"/>
    <property type="match status" value="1"/>
</dbReference>
<dbReference type="EC" id="3.6.1.27" evidence="5"/>
<organism evidence="4 6">
    <name type="scientific">Oenococcus oeni</name>
    <name type="common">Leuconostoc oenos</name>
    <dbReference type="NCBI Taxonomy" id="1247"/>
    <lineage>
        <taxon>Bacteria</taxon>
        <taxon>Bacillati</taxon>
        <taxon>Bacillota</taxon>
        <taxon>Bacilli</taxon>
        <taxon>Lactobacillales</taxon>
        <taxon>Lactobacillaceae</taxon>
        <taxon>Oenococcus</taxon>
    </lineage>
</organism>
<keyword evidence="1" id="KW-0812">Transmembrane</keyword>
<sequence length="220" mass="24080">MIVRMPRYLKKTGIIAAVIFLLLLISVGIKLGIVIGIDKWLTASLGNNSFSLGDTIMTIVSALGSPLATFIYAVVIAGLLYFSNLRIPAIWVLATYISGLTIGEILKVAVGRARPTGHLASGYAFPSNHALTTFIVITIIFVLILPNLSSSRLQIWFGWGTATFGLLLLEAVIYLQDHYLSDVIAGATLGIVWVTLWVWLYEKYARTLHDKIPALKYDAV</sequence>
<evidence type="ECO:0000313" key="3">
    <source>
        <dbReference type="EMBL" id="MDV7714974.1"/>
    </source>
</evidence>
<dbReference type="SMART" id="SM00014">
    <property type="entry name" value="acidPPc"/>
    <property type="match status" value="1"/>
</dbReference>
<dbReference type="Proteomes" id="UP000294726">
    <property type="component" value="Chromosome"/>
</dbReference>
<keyword evidence="1" id="KW-1133">Transmembrane helix</keyword>
<dbReference type="EMBL" id="MLOK01000010">
    <property type="protein sequence ID" value="OIM22117.1"/>
    <property type="molecule type" value="Genomic_DNA"/>
</dbReference>
<evidence type="ECO:0000313" key="6">
    <source>
        <dbReference type="Proteomes" id="UP000181728"/>
    </source>
</evidence>
<feature type="transmembrane region" description="Helical" evidence="1">
    <location>
        <begin position="89"/>
        <end position="110"/>
    </location>
</feature>
<dbReference type="Pfam" id="PF01569">
    <property type="entry name" value="PAP2"/>
    <property type="match status" value="1"/>
</dbReference>
<dbReference type="InterPro" id="IPR000326">
    <property type="entry name" value="PAP2/HPO"/>
</dbReference>
<name>A0A6H3GRH1_OENOE</name>
<feature type="transmembrane region" description="Helical" evidence="1">
    <location>
        <begin position="155"/>
        <end position="173"/>
    </location>
</feature>
<dbReference type="CDD" id="cd03392">
    <property type="entry name" value="PAP2_like_2"/>
    <property type="match status" value="1"/>
</dbReference>